<dbReference type="OrthoDB" id="5188189at2"/>
<evidence type="ECO:0008006" key="3">
    <source>
        <dbReference type="Google" id="ProtNLM"/>
    </source>
</evidence>
<comment type="caution">
    <text evidence="1">The sequence shown here is derived from an EMBL/GenBank/DDBJ whole genome shotgun (WGS) entry which is preliminary data.</text>
</comment>
<sequence>MSETNTKSNQSIIPYDNGAWIYDKIWSGDLPDGTITVKKNHIKPGLFKDAITEYNNKATGFPITQPFPYGGDIEMYCRGSGESKTSDPCSADGLLITFPGSDKTKNGKYIGDHFVGLKSFEAYLGIPKVEQNIIVIDGRLDNIKEGEYDYLDYLNKLDKDDANLFADIISKAICAQDKVDGVQFDVEPFSFTGEGGSVTGTGQKYLYTQIAKNFAGWNGHDDDVTGINPDSSTDPLGCVSENHPNGRIFSVFTFAKFITDEVKEVFLRYGNGYIVDSLYDLGPLPGGQLNSIDDFKKYAAQEIEDIKATGLPYQFAIPLAASAHEFETKNVNPPIGIGEGNQIEYVKAVMELINPKALKAEDPNFKGINIWSWNQKMFWHGDEYTPASPPQDALDFLNSFMDAASDNTSDHDEL</sequence>
<reference evidence="2" key="1">
    <citation type="submission" date="2018-11" db="EMBL/GenBank/DDBJ databases">
        <title>Phylogenetic, genomic, and biogeographic characterization of a novel and ubiquitous marine invertebrate-associated Rickettsiales parasite, Candidatus Marinoinvertebrata rohwerii, gen. nov., sp. nov.</title>
        <authorList>
            <person name="Klinges J.G."/>
            <person name="Rosales S.M."/>
            <person name="Mcminds R."/>
            <person name="Shaver E.C."/>
            <person name="Shantz A."/>
            <person name="Peters E.C."/>
            <person name="Burkepile D.E."/>
            <person name="Silliman B.R."/>
            <person name="Vega Thurber R.L."/>
        </authorList>
    </citation>
    <scope>NUCLEOTIDE SEQUENCE [LARGE SCALE GENOMIC DNA]</scope>
    <source>
        <strain evidence="2">a_cerv_44</strain>
    </source>
</reference>
<dbReference type="RefSeq" id="WP_126045138.1">
    <property type="nucleotide sequence ID" value="NZ_RXFM01000091.1"/>
</dbReference>
<accession>A0A3R9Z4J0</accession>
<organism evidence="1 2">
    <name type="scientific">Candidatus Aquarickettsia rohweri</name>
    <dbReference type="NCBI Taxonomy" id="2602574"/>
    <lineage>
        <taxon>Bacteria</taxon>
        <taxon>Pseudomonadati</taxon>
        <taxon>Pseudomonadota</taxon>
        <taxon>Alphaproteobacteria</taxon>
        <taxon>Rickettsiales</taxon>
        <taxon>Candidatus Midichloriaceae</taxon>
        <taxon>Candidatus Aquarickettsia</taxon>
    </lineage>
</organism>
<evidence type="ECO:0000313" key="1">
    <source>
        <dbReference type="EMBL" id="RST62991.1"/>
    </source>
</evidence>
<dbReference type="EMBL" id="RXFM01000091">
    <property type="protein sequence ID" value="RST62991.1"/>
    <property type="molecule type" value="Genomic_DNA"/>
</dbReference>
<evidence type="ECO:0000313" key="2">
    <source>
        <dbReference type="Proteomes" id="UP000279470"/>
    </source>
</evidence>
<name>A0A3R9Z4J0_9RICK</name>
<gene>
    <name evidence="1" type="ORF">EIC27_05770</name>
</gene>
<dbReference type="Proteomes" id="UP000279470">
    <property type="component" value="Unassembled WGS sequence"/>
</dbReference>
<dbReference type="AlphaFoldDB" id="A0A3R9Z4J0"/>
<proteinExistence type="predicted"/>
<keyword evidence="2" id="KW-1185">Reference proteome</keyword>
<protein>
    <recommendedName>
        <fullName evidence="3">GH18 domain-containing protein</fullName>
    </recommendedName>
</protein>